<dbReference type="InterPro" id="IPR058889">
    <property type="entry name" value="WHD_SOWAHA-C"/>
</dbReference>
<evidence type="ECO:0000256" key="1">
    <source>
        <dbReference type="ARBA" id="ARBA00022737"/>
    </source>
</evidence>
<evidence type="ECO:0000256" key="3">
    <source>
        <dbReference type="ARBA" id="ARBA00038122"/>
    </source>
</evidence>
<name>A0ABD1K5D6_9TELE</name>
<gene>
    <name evidence="7" type="ORF">ACEWY4_009043</name>
</gene>
<dbReference type="Gene3D" id="1.25.40.20">
    <property type="entry name" value="Ankyrin repeat-containing domain"/>
    <property type="match status" value="1"/>
</dbReference>
<feature type="repeat" description="ANK" evidence="4">
    <location>
        <begin position="349"/>
        <end position="382"/>
    </location>
</feature>
<dbReference type="EMBL" id="JBHFQA010000008">
    <property type="protein sequence ID" value="KAL2094324.1"/>
    <property type="molecule type" value="Genomic_DNA"/>
</dbReference>
<feature type="region of interest" description="Disordered" evidence="5">
    <location>
        <begin position="207"/>
        <end position="244"/>
    </location>
</feature>
<evidence type="ECO:0000313" key="8">
    <source>
        <dbReference type="Proteomes" id="UP001591681"/>
    </source>
</evidence>
<evidence type="ECO:0000256" key="2">
    <source>
        <dbReference type="ARBA" id="ARBA00023043"/>
    </source>
</evidence>
<reference evidence="7 8" key="1">
    <citation type="submission" date="2024-09" db="EMBL/GenBank/DDBJ databases">
        <title>A chromosome-level genome assembly of Gray's grenadier anchovy, Coilia grayii.</title>
        <authorList>
            <person name="Fu Z."/>
        </authorList>
    </citation>
    <scope>NUCLEOTIDE SEQUENCE [LARGE SCALE GENOMIC DNA]</scope>
    <source>
        <strain evidence="7">G4</strain>
        <tissue evidence="7">Muscle</tissue>
    </source>
</reference>
<dbReference type="SUPFAM" id="SSF48403">
    <property type="entry name" value="Ankyrin repeat"/>
    <property type="match status" value="1"/>
</dbReference>
<comment type="caution">
    <text evidence="7">The sequence shown here is derived from an EMBL/GenBank/DDBJ whole genome shotgun (WGS) entry which is preliminary data.</text>
</comment>
<dbReference type="AlphaFoldDB" id="A0ABD1K5D6"/>
<evidence type="ECO:0000256" key="4">
    <source>
        <dbReference type="PROSITE-ProRule" id="PRU00023"/>
    </source>
</evidence>
<proteinExistence type="inferred from homology"/>
<keyword evidence="2 4" id="KW-0040">ANK repeat</keyword>
<organism evidence="7 8">
    <name type="scientific">Coilia grayii</name>
    <name type="common">Gray's grenadier anchovy</name>
    <dbReference type="NCBI Taxonomy" id="363190"/>
    <lineage>
        <taxon>Eukaryota</taxon>
        <taxon>Metazoa</taxon>
        <taxon>Chordata</taxon>
        <taxon>Craniata</taxon>
        <taxon>Vertebrata</taxon>
        <taxon>Euteleostomi</taxon>
        <taxon>Actinopterygii</taxon>
        <taxon>Neopterygii</taxon>
        <taxon>Teleostei</taxon>
        <taxon>Clupei</taxon>
        <taxon>Clupeiformes</taxon>
        <taxon>Clupeoidei</taxon>
        <taxon>Engraulidae</taxon>
        <taxon>Coilinae</taxon>
        <taxon>Coilia</taxon>
    </lineage>
</organism>
<dbReference type="Pfam" id="PF12796">
    <property type="entry name" value="Ank_2"/>
    <property type="match status" value="1"/>
</dbReference>
<dbReference type="Pfam" id="PF25877">
    <property type="entry name" value="WHD_SOWAH"/>
    <property type="match status" value="1"/>
</dbReference>
<protein>
    <recommendedName>
        <fullName evidence="6">SOWAHA-C winged helix-turn-helix domain-containing protein</fullName>
    </recommendedName>
</protein>
<keyword evidence="1" id="KW-0677">Repeat</keyword>
<dbReference type="PANTHER" id="PTHR14491:SF2">
    <property type="entry name" value="ANKYRIN REPEAT DOMAIN-CONTAINING PROTEIN SOWAHA"/>
    <property type="match status" value="1"/>
</dbReference>
<evidence type="ECO:0000313" key="7">
    <source>
        <dbReference type="EMBL" id="KAL2094324.1"/>
    </source>
</evidence>
<evidence type="ECO:0000256" key="5">
    <source>
        <dbReference type="SAM" id="MobiDB-lite"/>
    </source>
</evidence>
<evidence type="ECO:0000259" key="6">
    <source>
        <dbReference type="Pfam" id="PF25877"/>
    </source>
</evidence>
<dbReference type="Proteomes" id="UP001591681">
    <property type="component" value="Unassembled WGS sequence"/>
</dbReference>
<dbReference type="PROSITE" id="PS50088">
    <property type="entry name" value="ANK_REPEAT"/>
    <property type="match status" value="1"/>
</dbReference>
<dbReference type="InterPro" id="IPR002110">
    <property type="entry name" value="Ankyrin_rpt"/>
</dbReference>
<dbReference type="SMART" id="SM00248">
    <property type="entry name" value="ANK"/>
    <property type="match status" value="2"/>
</dbReference>
<accession>A0ABD1K5D6</accession>
<comment type="similarity">
    <text evidence="3">Belongs to the SOWAH family.</text>
</comment>
<dbReference type="InterPro" id="IPR036770">
    <property type="entry name" value="Ankyrin_rpt-contain_sf"/>
</dbReference>
<keyword evidence="8" id="KW-1185">Reference proteome</keyword>
<dbReference type="PROSITE" id="PS50297">
    <property type="entry name" value="ANK_REP_REGION"/>
    <property type="match status" value="1"/>
</dbReference>
<dbReference type="PANTHER" id="PTHR14491">
    <property type="entry name" value="SOSONDOWAH, ISOFORM G"/>
    <property type="match status" value="1"/>
</dbReference>
<sequence>MDITEEAIVTMLLRAGGKVKNSDFLSKFQSLVNCDDPVEKKRNRELFKNSVNSVAVVKELEDGKYIVLKKKYLHLLEQFSCEHKDSGKEQCGPTSEDATETVDKIQQRTSHFQDGENLSDREDREHFVDTCGNTSPSCNDGHSPILLALRRSKEVDLKPRKSLNFVKTQIISLNESSSKGQEVFPAQTTTANTSKRCALPLRLPAAETAGEPQSTHDTEETSFQEGSACVPSTPRNKRRSSAEGAVISSPLLRRVCKNSRPSEESKHSMLVPLERNEHDWLVKSAAGQWDQVYGLLLHDAHLAEKSDFVSGFTALHWAVKCGNSKMVMKIIDVSRKDGRGVDVNAKTHGGYTPLHIAALHNQEFIMTLLVRDYGVDIRIRDNCGKRAYYYLHKGVSDAVRELLGEPKTPRQVAVVAPEKEDGELNKGHHSTLTRLFQPHVIVMGPKKPKPKLREAFHSASEEPKPKHREVLCSACEEPVEE</sequence>
<feature type="domain" description="SOWAHA-C winged helix-turn-helix" evidence="6">
    <location>
        <begin position="2"/>
        <end position="83"/>
    </location>
</feature>